<dbReference type="AlphaFoldDB" id="A0A1X7UGB0"/>
<feature type="compositionally biased region" description="Basic and acidic residues" evidence="1">
    <location>
        <begin position="602"/>
        <end position="611"/>
    </location>
</feature>
<dbReference type="KEGG" id="aqu:109583606"/>
<keyword evidence="3" id="KW-1185">Reference proteome</keyword>
<evidence type="ECO:0000256" key="1">
    <source>
        <dbReference type="SAM" id="MobiDB-lite"/>
    </source>
</evidence>
<dbReference type="EnsemblMetazoa" id="Aqu2.1.26498_001">
    <property type="protein sequence ID" value="Aqu2.1.26498_001"/>
    <property type="gene ID" value="Aqu2.1.26498"/>
</dbReference>
<dbReference type="Proteomes" id="UP000007879">
    <property type="component" value="Unassembled WGS sequence"/>
</dbReference>
<evidence type="ECO:0000313" key="2">
    <source>
        <dbReference type="EnsemblMetazoa" id="Aqu2.1.26498_001"/>
    </source>
</evidence>
<name>A0A1X7UGB0_AMPQE</name>
<gene>
    <name evidence="2" type="primary">109583606</name>
</gene>
<feature type="compositionally biased region" description="Basic and acidic residues" evidence="1">
    <location>
        <begin position="775"/>
        <end position="806"/>
    </location>
</feature>
<dbReference type="InParanoid" id="A0A1X7UGB0"/>
<sequence>MSKGKRKNPSTCKRNDDDLRDKIVQVKKVVRNRSKSDIALVLQSCEQCDNAVDTAIAKLIGPDKGQDCLKEWEVMAKKNKKNKKSTSENNTNKAASNASTPSDSVSCVDLGFVEEKHTAATQESESTPPESSEAAPAKSPSPSRPPIPPEDNKTSGQTKSKSKRRAVKKPRPPKRIREKLKIMAAAAAANSGEESPMSATVMLSSDEPVPLSPESGIMTASTSPTPSPVSKDASPDVPQPVPPKERVTQERYSSEPSLRKLIKDLHRCDIALNRYQQNLEDQCKLAAKNLERTFNTLRIGINTREEDLRCELRNVQQTAHLLLQRRKATAITLRRLTESANQLEEVQIAELKKQLKYFTSDRKVDEAVGNLNRFYGDPDDLLPSVMKFGKMVSVQETYSSWNENPQAAIEKSSIKVCLPPLVMPKQFHNENNFIAGIPFMQRYCLPPPLPPLPFPHFLRPEFGLPFTMPRPIINTNGLFCGGFPNQNVPPPVQLPRLQHHPLAITSAPSQTGCNYPYKYSPEFLAVFQERVRNSLYRQGVCLYDPLTGKAVRPNLAPPPPPPVVHPPGPTPLQHTTSNASTANDGKKKTPTQQRRDRKRRQKEREKREKSIKNSSSSSNSVSSNSNATSSNATSANNTNPTSTNNTNPTSTNNTNPSNTNNTNPSNTDTDSKQPPSQALMSSKVGKPISRKSTWIKRYKRYGSKERDRKSVEESPTQDKSQKANPPITAPTKDEQPSVSVTLPKEESTNSTPTVKKEPTEVKEEKDATPAAVEDSTARKEEKKEDSVTTSKEDKPLAASQKEEDSN</sequence>
<reference evidence="2" key="2">
    <citation type="submission" date="2017-05" db="UniProtKB">
        <authorList>
            <consortium name="EnsemblMetazoa"/>
        </authorList>
    </citation>
    <scope>IDENTIFICATION</scope>
</reference>
<feature type="compositionally biased region" description="Basic residues" evidence="1">
    <location>
        <begin position="160"/>
        <end position="178"/>
    </location>
</feature>
<feature type="compositionally biased region" description="Polar residues" evidence="1">
    <location>
        <begin position="572"/>
        <end position="583"/>
    </location>
</feature>
<feature type="compositionally biased region" description="Basic and acidic residues" evidence="1">
    <location>
        <begin position="754"/>
        <end position="767"/>
    </location>
</feature>
<organism evidence="2">
    <name type="scientific">Amphimedon queenslandica</name>
    <name type="common">Sponge</name>
    <dbReference type="NCBI Taxonomy" id="400682"/>
    <lineage>
        <taxon>Eukaryota</taxon>
        <taxon>Metazoa</taxon>
        <taxon>Porifera</taxon>
        <taxon>Demospongiae</taxon>
        <taxon>Heteroscleromorpha</taxon>
        <taxon>Haplosclerida</taxon>
        <taxon>Niphatidae</taxon>
        <taxon>Amphimedon</taxon>
    </lineage>
</organism>
<dbReference type="Pfam" id="PF07139">
    <property type="entry name" value="SPATS2-like"/>
    <property type="match status" value="1"/>
</dbReference>
<feature type="compositionally biased region" description="Low complexity" evidence="1">
    <location>
        <begin position="123"/>
        <end position="141"/>
    </location>
</feature>
<protein>
    <submittedName>
        <fullName evidence="2">Uncharacterized protein</fullName>
    </submittedName>
</protein>
<feature type="compositionally biased region" description="Pro residues" evidence="1">
    <location>
        <begin position="555"/>
        <end position="570"/>
    </location>
</feature>
<dbReference type="GO" id="GO:0005737">
    <property type="term" value="C:cytoplasm"/>
    <property type="evidence" value="ECO:0007669"/>
    <property type="project" value="TreeGrafter"/>
</dbReference>
<dbReference type="STRING" id="400682.A0A1X7UGB0"/>
<proteinExistence type="predicted"/>
<feature type="compositionally biased region" description="Low complexity" evidence="1">
    <location>
        <begin position="87"/>
        <end position="100"/>
    </location>
</feature>
<dbReference type="eggNOG" id="ENOG502S51R">
    <property type="taxonomic scope" value="Eukaryota"/>
</dbReference>
<feature type="compositionally biased region" description="Basic and acidic residues" evidence="1">
    <location>
        <begin position="702"/>
        <end position="712"/>
    </location>
</feature>
<dbReference type="PANTHER" id="PTHR15623">
    <property type="entry name" value="SPERMATOGENESIS-ASSOCIATED SERINE-RICH PROTEIN 2-RELATED"/>
    <property type="match status" value="1"/>
</dbReference>
<dbReference type="OrthoDB" id="6136201at2759"/>
<feature type="region of interest" description="Disordered" evidence="1">
    <location>
        <begin position="77"/>
        <end position="255"/>
    </location>
</feature>
<feature type="compositionally biased region" description="Low complexity" evidence="1">
    <location>
        <begin position="613"/>
        <end position="667"/>
    </location>
</feature>
<feature type="compositionally biased region" description="Basic and acidic residues" evidence="1">
    <location>
        <begin position="243"/>
        <end position="255"/>
    </location>
</feature>
<reference evidence="3" key="1">
    <citation type="journal article" date="2010" name="Nature">
        <title>The Amphimedon queenslandica genome and the evolution of animal complexity.</title>
        <authorList>
            <person name="Srivastava M."/>
            <person name="Simakov O."/>
            <person name="Chapman J."/>
            <person name="Fahey B."/>
            <person name="Gauthier M.E."/>
            <person name="Mitros T."/>
            <person name="Richards G.S."/>
            <person name="Conaco C."/>
            <person name="Dacre M."/>
            <person name="Hellsten U."/>
            <person name="Larroux C."/>
            <person name="Putnam N.H."/>
            <person name="Stanke M."/>
            <person name="Adamska M."/>
            <person name="Darling A."/>
            <person name="Degnan S.M."/>
            <person name="Oakley T.H."/>
            <person name="Plachetzki D.C."/>
            <person name="Zhai Y."/>
            <person name="Adamski M."/>
            <person name="Calcino A."/>
            <person name="Cummins S.F."/>
            <person name="Goodstein D.M."/>
            <person name="Harris C."/>
            <person name="Jackson D.J."/>
            <person name="Leys S.P."/>
            <person name="Shu S."/>
            <person name="Woodcroft B.J."/>
            <person name="Vervoort M."/>
            <person name="Kosik K.S."/>
            <person name="Manning G."/>
            <person name="Degnan B.M."/>
            <person name="Rokhsar D.S."/>
        </authorList>
    </citation>
    <scope>NUCLEOTIDE SEQUENCE [LARGE SCALE GENOMIC DNA]</scope>
</reference>
<evidence type="ECO:0000313" key="3">
    <source>
        <dbReference type="Proteomes" id="UP000007879"/>
    </source>
</evidence>
<feature type="region of interest" description="Disordered" evidence="1">
    <location>
        <begin position="552"/>
        <end position="806"/>
    </location>
</feature>
<dbReference type="InterPro" id="IPR009816">
    <property type="entry name" value="SPATS2-like"/>
</dbReference>
<accession>A0A1X7UGB0</accession>
<dbReference type="EnsemblMetazoa" id="XM_019999024.1">
    <property type="protein sequence ID" value="XP_019854583.1"/>
    <property type="gene ID" value="LOC109583606"/>
</dbReference>
<dbReference type="PANTHER" id="PTHR15623:SF11">
    <property type="entry name" value="SPERMATOGENESIS-ASSOCIATED SERINE-RICH PROTEIN 2"/>
    <property type="match status" value="1"/>
</dbReference>